<gene>
    <name evidence="2" type="ORF">PR001_g19688</name>
    <name evidence="1" type="ORF">PR002_g20645</name>
    <name evidence="3" type="ORF">PR003_g20677</name>
</gene>
<evidence type="ECO:0000313" key="3">
    <source>
        <dbReference type="EMBL" id="KAE9308718.1"/>
    </source>
</evidence>
<evidence type="ECO:0000313" key="6">
    <source>
        <dbReference type="Proteomes" id="UP000435112"/>
    </source>
</evidence>
<dbReference type="Proteomes" id="UP000435112">
    <property type="component" value="Unassembled WGS sequence"/>
</dbReference>
<sequence length="71" mass="7575">MTTAAYTSPNDNRYVYTIEDSESGVGIVVFNVDSGDADSHGAVEVCCQCYGYADGSNSKCDIYAARCDDDV</sequence>
<proteinExistence type="predicted"/>
<dbReference type="Proteomes" id="UP000434957">
    <property type="component" value="Unassembled WGS sequence"/>
</dbReference>
<evidence type="ECO:0000313" key="2">
    <source>
        <dbReference type="EMBL" id="KAE8997061.1"/>
    </source>
</evidence>
<organism evidence="1 6">
    <name type="scientific">Phytophthora rubi</name>
    <dbReference type="NCBI Taxonomy" id="129364"/>
    <lineage>
        <taxon>Eukaryota</taxon>
        <taxon>Sar</taxon>
        <taxon>Stramenopiles</taxon>
        <taxon>Oomycota</taxon>
        <taxon>Peronosporomycetes</taxon>
        <taxon>Peronosporales</taxon>
        <taxon>Peronosporaceae</taxon>
        <taxon>Phytophthora</taxon>
    </lineage>
</organism>
<protein>
    <submittedName>
        <fullName evidence="1">Uncharacterized protein</fullName>
    </submittedName>
</protein>
<dbReference type="AlphaFoldDB" id="A0A6A3JKC9"/>
<accession>A0A6A3JKC9</accession>
<name>A0A6A3JKC9_9STRA</name>
<dbReference type="EMBL" id="QXFV01001857">
    <property type="protein sequence ID" value="KAE8997061.1"/>
    <property type="molecule type" value="Genomic_DNA"/>
</dbReference>
<evidence type="ECO:0000313" key="5">
    <source>
        <dbReference type="Proteomes" id="UP000434957"/>
    </source>
</evidence>
<reference evidence="4 6" key="1">
    <citation type="submission" date="2018-09" db="EMBL/GenBank/DDBJ databases">
        <title>Genomic investigation of the strawberry pathogen Phytophthora fragariae indicates pathogenicity is determined by transcriptional variation in three key races.</title>
        <authorList>
            <person name="Adams T.M."/>
            <person name="Armitage A.D."/>
            <person name="Sobczyk M.K."/>
            <person name="Bates H.J."/>
            <person name="Dunwell J.M."/>
            <person name="Nellist C.F."/>
            <person name="Harrison R.J."/>
        </authorList>
    </citation>
    <scope>NUCLEOTIDE SEQUENCE [LARGE SCALE GENOMIC DNA]</scope>
    <source>
        <strain evidence="2 4">SCRP249</strain>
        <strain evidence="1 6">SCRP324</strain>
        <strain evidence="3 5">SCRP333</strain>
    </source>
</reference>
<keyword evidence="5" id="KW-1185">Reference proteome</keyword>
<comment type="caution">
    <text evidence="1">The sequence shown here is derived from an EMBL/GenBank/DDBJ whole genome shotgun (WGS) entry which is preliminary data.</text>
</comment>
<dbReference type="EMBL" id="QXFU01001991">
    <property type="protein sequence ID" value="KAE8992153.1"/>
    <property type="molecule type" value="Genomic_DNA"/>
</dbReference>
<evidence type="ECO:0000313" key="1">
    <source>
        <dbReference type="EMBL" id="KAE8992153.1"/>
    </source>
</evidence>
<dbReference type="OrthoDB" id="142421at2759"/>
<dbReference type="EMBL" id="QXFT01001863">
    <property type="protein sequence ID" value="KAE9308718.1"/>
    <property type="molecule type" value="Genomic_DNA"/>
</dbReference>
<dbReference type="Proteomes" id="UP000429607">
    <property type="component" value="Unassembled WGS sequence"/>
</dbReference>
<evidence type="ECO:0000313" key="4">
    <source>
        <dbReference type="Proteomes" id="UP000429607"/>
    </source>
</evidence>